<dbReference type="Proteomes" id="UP000281553">
    <property type="component" value="Unassembled WGS sequence"/>
</dbReference>
<gene>
    <name evidence="1" type="ORF">DILT_LOCUS17523</name>
</gene>
<dbReference type="EMBL" id="UYRU01092416">
    <property type="protein sequence ID" value="VDN38100.1"/>
    <property type="molecule type" value="Genomic_DNA"/>
</dbReference>
<protein>
    <submittedName>
        <fullName evidence="1">Uncharacterized protein</fullName>
    </submittedName>
</protein>
<dbReference type="OrthoDB" id="5353095at2759"/>
<accession>A0A3P7ND45</accession>
<sequence>MDSPEQRCIVLYEDPLVHYDPCLLDDPLMPKLTNRRVFSFLGYVLPTWRGGHGEVIGLEVRKGNCE</sequence>
<evidence type="ECO:0000313" key="2">
    <source>
        <dbReference type="Proteomes" id="UP000281553"/>
    </source>
</evidence>
<reference evidence="1 2" key="1">
    <citation type="submission" date="2018-11" db="EMBL/GenBank/DDBJ databases">
        <authorList>
            <consortium name="Pathogen Informatics"/>
        </authorList>
    </citation>
    <scope>NUCLEOTIDE SEQUENCE [LARGE SCALE GENOMIC DNA]</scope>
</reference>
<proteinExistence type="predicted"/>
<keyword evidence="2" id="KW-1185">Reference proteome</keyword>
<dbReference type="AlphaFoldDB" id="A0A3P7ND45"/>
<evidence type="ECO:0000313" key="1">
    <source>
        <dbReference type="EMBL" id="VDN38100.1"/>
    </source>
</evidence>
<name>A0A3P7ND45_DIBLA</name>
<organism evidence="1 2">
    <name type="scientific">Dibothriocephalus latus</name>
    <name type="common">Fish tapeworm</name>
    <name type="synonym">Diphyllobothrium latum</name>
    <dbReference type="NCBI Taxonomy" id="60516"/>
    <lineage>
        <taxon>Eukaryota</taxon>
        <taxon>Metazoa</taxon>
        <taxon>Spiralia</taxon>
        <taxon>Lophotrochozoa</taxon>
        <taxon>Platyhelminthes</taxon>
        <taxon>Cestoda</taxon>
        <taxon>Eucestoda</taxon>
        <taxon>Diphyllobothriidea</taxon>
        <taxon>Diphyllobothriidae</taxon>
        <taxon>Dibothriocephalus</taxon>
    </lineage>
</organism>